<gene>
    <name evidence="1" type="ORF">WOU_00273</name>
</gene>
<sequence length="191" mass="21271">MATIYEEFYPVSIANVGVKFKKESLSTAFGCTGVLSGETEISEITAKCGRVTKKKMSKPTEMKVNISGFVKLDVLRRLFGMSDKGLKPGVYAYGEDSSGEEFTLTADIKDDFDDITKMIAFPKVSVSTGFKFTIDTSSDEVANVEIEATALPDENGKFYYETLLDEDSKKEFIEQWHKNFDSDVVKEQVTP</sequence>
<dbReference type="EMBL" id="ASDZ01000004">
    <property type="protein sequence ID" value="EOK16153.1"/>
    <property type="molecule type" value="Genomic_DNA"/>
</dbReference>
<dbReference type="PATRIC" id="fig|1169311.3.peg.270"/>
<reference evidence="1 2" key="1">
    <citation type="submission" date="2013-02" db="EMBL/GenBank/DDBJ databases">
        <title>The Genome Sequence of Enterococcus faecalis ATCC_6055.</title>
        <authorList>
            <consortium name="The Broad Institute Genome Sequencing Platform"/>
            <consortium name="The Broad Institute Genome Sequencing Center for Infectious Disease"/>
            <person name="Earl A.M."/>
            <person name="Gilmore M.S."/>
            <person name="Lebreton F."/>
            <person name="Walker B."/>
            <person name="Young S.K."/>
            <person name="Zeng Q."/>
            <person name="Gargeya S."/>
            <person name="Fitzgerald M."/>
            <person name="Haas B."/>
            <person name="Abouelleil A."/>
            <person name="Alvarado L."/>
            <person name="Arachchi H.M."/>
            <person name="Berlin A.M."/>
            <person name="Chapman S.B."/>
            <person name="Dewar J."/>
            <person name="Goldberg J."/>
            <person name="Griggs A."/>
            <person name="Gujja S."/>
            <person name="Hansen M."/>
            <person name="Howarth C."/>
            <person name="Imamovic A."/>
            <person name="Larimer J."/>
            <person name="McCowan C."/>
            <person name="Murphy C."/>
            <person name="Neiman D."/>
            <person name="Pearson M."/>
            <person name="Priest M."/>
            <person name="Roberts A."/>
            <person name="Saif S."/>
            <person name="Shea T."/>
            <person name="Sisk P."/>
            <person name="Sykes S."/>
            <person name="Wortman J."/>
            <person name="Nusbaum C."/>
            <person name="Birren B."/>
        </authorList>
    </citation>
    <scope>NUCLEOTIDE SEQUENCE [LARGE SCALE GENOMIC DNA]</scope>
    <source>
        <strain evidence="1 2">ATCC 6055</strain>
    </source>
</reference>
<accession>R3IEJ8</accession>
<name>R3IEJ8_ENTFL</name>
<dbReference type="HOGENOM" id="CLU_118921_0_0_9"/>
<proteinExistence type="predicted"/>
<comment type="caution">
    <text evidence="1">The sequence shown here is derived from an EMBL/GenBank/DDBJ whole genome shotgun (WGS) entry which is preliminary data.</text>
</comment>
<evidence type="ECO:0000313" key="1">
    <source>
        <dbReference type="EMBL" id="EOK16153.1"/>
    </source>
</evidence>
<protein>
    <recommendedName>
        <fullName evidence="3">Phi13 family phage major tail protein</fullName>
    </recommendedName>
</protein>
<dbReference type="Proteomes" id="UP000013638">
    <property type="component" value="Unassembled WGS sequence"/>
</dbReference>
<dbReference type="AlphaFoldDB" id="R3IEJ8"/>
<dbReference type="RefSeq" id="WP_010783996.1">
    <property type="nucleotide sequence ID" value="NZ_KB944840.1"/>
</dbReference>
<evidence type="ECO:0000313" key="2">
    <source>
        <dbReference type="Proteomes" id="UP000013638"/>
    </source>
</evidence>
<evidence type="ECO:0008006" key="3">
    <source>
        <dbReference type="Google" id="ProtNLM"/>
    </source>
</evidence>
<organism evidence="1 2">
    <name type="scientific">Enterococcus faecalis ATCC 6055</name>
    <dbReference type="NCBI Taxonomy" id="1169311"/>
    <lineage>
        <taxon>Bacteria</taxon>
        <taxon>Bacillati</taxon>
        <taxon>Bacillota</taxon>
        <taxon>Bacilli</taxon>
        <taxon>Lactobacillales</taxon>
        <taxon>Enterococcaceae</taxon>
        <taxon>Enterococcus</taxon>
    </lineage>
</organism>